<dbReference type="InterPro" id="IPR025295">
    <property type="entry name" value="eCIS_core_dom"/>
</dbReference>
<keyword evidence="4" id="KW-1185">Reference proteome</keyword>
<dbReference type="STRING" id="502025.Hoch_2036"/>
<dbReference type="RefSeq" id="WP_012827189.1">
    <property type="nucleotide sequence ID" value="NC_013440.1"/>
</dbReference>
<dbReference type="eggNOG" id="COG3177">
    <property type="taxonomic scope" value="Bacteria"/>
</dbReference>
<name>D0LFX9_HALO1</name>
<sequence length="804" mass="85413">MSNSGSFQRGPGASADAERGARQQQGSRPTPGKVTRTSKLRPVQAKRGGADGGAAAAGAGGGGAAGGGGGLPGGLKTGIESLSGVSMDGVKVHYNSPRPAHVGALAYAQGSDIHVGPGQEQHLPHEAWHVVQQAQGRVASTTQMKGVELNDDAGLEREADVMGAKALAMGGSEAAATSAGPAASGPVQAVRNPDFGGVVVQRFGSLEHKTLGDRPTGSAEYDMGGHTAESDADAYNAAFRLTHGDIIMLSGDFFSPRDTRMNEQGVEEPDPDSLFRIAGTPSRSPGQTVGSWDEVVYAIKKAMPNDDRFQPASLPGFPDGHPWASVRFSADVMAAVDARYLRRAASNDEHFVAPTGTDRGPTAGDRASAGGSYRALHEVAIQMAYDEGTAATAMAREAAAQHFLTDHFASGHLRTPRTSIRAHWQAIYPLFWDNIRNKIALDVATWINDNENLGYLASVDQIYTDIQTQVVEATADIPPMGFDDLVSLVTHDFDNENGLWVTNDLGESWKLFGDGNLDSADPDNRTREMSELAVSLGNADIEAAAQMGANKGDTPLSAAELFDSVRSITGAPASAGVKYGPEQVLPRLDSARASENGSSNWQQSSMDELWQAQVTSATAATYGSEITASMQGGELQHELAGMAEKFPESQDVMGVFTVRPRQAFLDGFLGPLVANPRTGLQSILDFSPSRGQAGFNEDDAVMREIEGEDGAGGMSDEQLGGLTMNQRAERIRALIGGWTGEDEGEVVIRIFETTPAGDRARLYEMVEGHPWTGNWREGFFVVDDDIWDALYESQLERLRDIIGH</sequence>
<dbReference type="KEGG" id="hoh:Hoch_2036"/>
<evidence type="ECO:0000313" key="3">
    <source>
        <dbReference type="EMBL" id="ACY14581.1"/>
    </source>
</evidence>
<dbReference type="AlphaFoldDB" id="D0LFX9"/>
<protein>
    <recommendedName>
        <fullName evidence="2">eCIS core domain-containing protein</fullName>
    </recommendedName>
</protein>
<feature type="region of interest" description="Disordered" evidence="1">
    <location>
        <begin position="1"/>
        <end position="64"/>
    </location>
</feature>
<evidence type="ECO:0000259" key="2">
    <source>
        <dbReference type="Pfam" id="PF13699"/>
    </source>
</evidence>
<gene>
    <name evidence="3" type="ordered locus">Hoch_2036</name>
</gene>
<feature type="domain" description="eCIS core" evidence="2">
    <location>
        <begin position="71"/>
        <end position="136"/>
    </location>
</feature>
<evidence type="ECO:0000313" key="4">
    <source>
        <dbReference type="Proteomes" id="UP000001880"/>
    </source>
</evidence>
<accession>D0LFX9</accession>
<dbReference type="Proteomes" id="UP000001880">
    <property type="component" value="Chromosome"/>
</dbReference>
<dbReference type="HOGENOM" id="CLU_373297_0_0_7"/>
<evidence type="ECO:0000256" key="1">
    <source>
        <dbReference type="SAM" id="MobiDB-lite"/>
    </source>
</evidence>
<dbReference type="Pfam" id="PF13699">
    <property type="entry name" value="eCIS_core"/>
    <property type="match status" value="1"/>
</dbReference>
<dbReference type="InterPro" id="IPR049756">
    <property type="entry name" value="PlcA-like_dom"/>
</dbReference>
<reference evidence="3 4" key="1">
    <citation type="journal article" date="2010" name="Stand. Genomic Sci.">
        <title>Complete genome sequence of Haliangium ochraceum type strain (SMP-2).</title>
        <authorList>
            <consortium name="US DOE Joint Genome Institute (JGI-PGF)"/>
            <person name="Ivanova N."/>
            <person name="Daum C."/>
            <person name="Lang E."/>
            <person name="Abt B."/>
            <person name="Kopitz M."/>
            <person name="Saunders E."/>
            <person name="Lapidus A."/>
            <person name="Lucas S."/>
            <person name="Glavina Del Rio T."/>
            <person name="Nolan M."/>
            <person name="Tice H."/>
            <person name="Copeland A."/>
            <person name="Cheng J.F."/>
            <person name="Chen F."/>
            <person name="Bruce D."/>
            <person name="Goodwin L."/>
            <person name="Pitluck S."/>
            <person name="Mavromatis K."/>
            <person name="Pati A."/>
            <person name="Mikhailova N."/>
            <person name="Chen A."/>
            <person name="Palaniappan K."/>
            <person name="Land M."/>
            <person name="Hauser L."/>
            <person name="Chang Y.J."/>
            <person name="Jeffries C.D."/>
            <person name="Detter J.C."/>
            <person name="Brettin T."/>
            <person name="Rohde M."/>
            <person name="Goker M."/>
            <person name="Bristow J."/>
            <person name="Markowitz V."/>
            <person name="Eisen J.A."/>
            <person name="Hugenholtz P."/>
            <person name="Kyrpides N.C."/>
            <person name="Klenk H.P."/>
        </authorList>
    </citation>
    <scope>NUCLEOTIDE SEQUENCE [LARGE SCALE GENOMIC DNA]</scope>
    <source>
        <strain evidence="4">DSM 14365 / CIP 107738 / JCM 11303 / AJ 13395 / SMP-2</strain>
    </source>
</reference>
<dbReference type="CDD" id="cd22893">
    <property type="entry name" value="PlcA-like"/>
    <property type="match status" value="1"/>
</dbReference>
<dbReference type="EMBL" id="CP001804">
    <property type="protein sequence ID" value="ACY14581.1"/>
    <property type="molecule type" value="Genomic_DNA"/>
</dbReference>
<proteinExistence type="predicted"/>
<organism evidence="3 4">
    <name type="scientific">Haliangium ochraceum (strain DSM 14365 / JCM 11303 / SMP-2)</name>
    <dbReference type="NCBI Taxonomy" id="502025"/>
    <lineage>
        <taxon>Bacteria</taxon>
        <taxon>Pseudomonadati</taxon>
        <taxon>Myxococcota</taxon>
        <taxon>Polyangia</taxon>
        <taxon>Haliangiales</taxon>
        <taxon>Kofleriaceae</taxon>
        <taxon>Haliangium</taxon>
    </lineage>
</organism>